<dbReference type="Proteomes" id="UP000011014">
    <property type="component" value="Unassembled WGS sequence"/>
</dbReference>
<name>E4Y489_OIKDI</name>
<proteinExistence type="predicted"/>
<dbReference type="AlphaFoldDB" id="E4Y489"/>
<organism evidence="1">
    <name type="scientific">Oikopleura dioica</name>
    <name type="common">Tunicate</name>
    <dbReference type="NCBI Taxonomy" id="34765"/>
    <lineage>
        <taxon>Eukaryota</taxon>
        <taxon>Metazoa</taxon>
        <taxon>Chordata</taxon>
        <taxon>Tunicata</taxon>
        <taxon>Appendicularia</taxon>
        <taxon>Copelata</taxon>
        <taxon>Oikopleuridae</taxon>
        <taxon>Oikopleura</taxon>
    </lineage>
</organism>
<accession>E4Y489</accession>
<sequence>MYFKDTTLKLFHNARKCHLHIRAIANLLGI</sequence>
<dbReference type="EMBL" id="FN654277">
    <property type="protein sequence ID" value="CBY30487.1"/>
    <property type="molecule type" value="Genomic_DNA"/>
</dbReference>
<reference evidence="1" key="1">
    <citation type="journal article" date="2010" name="Science">
        <title>Plasticity of animal genome architecture unmasked by rapid evolution of a pelagic tunicate.</title>
        <authorList>
            <person name="Denoeud F."/>
            <person name="Henriet S."/>
            <person name="Mungpakdee S."/>
            <person name="Aury J.M."/>
            <person name="Da Silva C."/>
            <person name="Brinkmann H."/>
            <person name="Mikhaleva J."/>
            <person name="Olsen L.C."/>
            <person name="Jubin C."/>
            <person name="Canestro C."/>
            <person name="Bouquet J.M."/>
            <person name="Danks G."/>
            <person name="Poulain J."/>
            <person name="Campsteijn C."/>
            <person name="Adamski M."/>
            <person name="Cross I."/>
            <person name="Yadetie F."/>
            <person name="Muffato M."/>
            <person name="Louis A."/>
            <person name="Butcher S."/>
            <person name="Tsagkogeorga G."/>
            <person name="Konrad A."/>
            <person name="Singh S."/>
            <person name="Jensen M.F."/>
            <person name="Cong E.H."/>
            <person name="Eikeseth-Otteraa H."/>
            <person name="Noel B."/>
            <person name="Anthouard V."/>
            <person name="Porcel B.M."/>
            <person name="Kachouri-Lafond R."/>
            <person name="Nishino A."/>
            <person name="Ugolini M."/>
            <person name="Chourrout P."/>
            <person name="Nishida H."/>
            <person name="Aasland R."/>
            <person name="Huzurbazar S."/>
            <person name="Westhof E."/>
            <person name="Delsuc F."/>
            <person name="Lehrach H."/>
            <person name="Reinhardt R."/>
            <person name="Weissenbach J."/>
            <person name="Roy S.W."/>
            <person name="Artiguenave F."/>
            <person name="Postlethwait J.H."/>
            <person name="Manak J.R."/>
            <person name="Thompson E.M."/>
            <person name="Jaillon O."/>
            <person name="Du Pasquier L."/>
            <person name="Boudinot P."/>
            <person name="Liberles D.A."/>
            <person name="Volff J.N."/>
            <person name="Philippe H."/>
            <person name="Lenhard B."/>
            <person name="Roest Crollius H."/>
            <person name="Wincker P."/>
            <person name="Chourrout D."/>
        </authorList>
    </citation>
    <scope>NUCLEOTIDE SEQUENCE [LARGE SCALE GENOMIC DNA]</scope>
</reference>
<gene>
    <name evidence="1" type="ORF">GSOID_T00018357001</name>
</gene>
<protein>
    <submittedName>
        <fullName evidence="1">Uncharacterized protein</fullName>
    </submittedName>
</protein>
<evidence type="ECO:0000313" key="1">
    <source>
        <dbReference type="EMBL" id="CBY30487.1"/>
    </source>
</evidence>